<dbReference type="Gene3D" id="1.10.357.10">
    <property type="entry name" value="Tetracycline Repressor, domain 2"/>
    <property type="match status" value="1"/>
</dbReference>
<dbReference type="KEGG" id="cak:Caul_0435"/>
<dbReference type="Pfam" id="PF00440">
    <property type="entry name" value="TetR_N"/>
    <property type="match status" value="1"/>
</dbReference>
<reference evidence="6" key="1">
    <citation type="submission" date="2008-01" db="EMBL/GenBank/DDBJ databases">
        <title>Complete sequence of chromosome of Caulobacter sp. K31.</title>
        <authorList>
            <consortium name="US DOE Joint Genome Institute"/>
            <person name="Copeland A."/>
            <person name="Lucas S."/>
            <person name="Lapidus A."/>
            <person name="Barry K."/>
            <person name="Glavina del Rio T."/>
            <person name="Dalin E."/>
            <person name="Tice H."/>
            <person name="Pitluck S."/>
            <person name="Bruce D."/>
            <person name="Goodwin L."/>
            <person name="Thompson L.S."/>
            <person name="Brettin T."/>
            <person name="Detter J.C."/>
            <person name="Han C."/>
            <person name="Schmutz J."/>
            <person name="Larimer F."/>
            <person name="Land M."/>
            <person name="Hauser L."/>
            <person name="Kyrpides N."/>
            <person name="Kim E."/>
            <person name="Stephens C."/>
            <person name="Richardson P."/>
        </authorList>
    </citation>
    <scope>NUCLEOTIDE SEQUENCE [LARGE SCALE GENOMIC DNA]</scope>
    <source>
        <strain evidence="6">K31</strain>
    </source>
</reference>
<dbReference type="AlphaFoldDB" id="B0T5L4"/>
<dbReference type="InterPro" id="IPR009057">
    <property type="entry name" value="Homeodomain-like_sf"/>
</dbReference>
<dbReference type="STRING" id="366602.Caul_0435"/>
<dbReference type="InterPro" id="IPR036271">
    <property type="entry name" value="Tet_transcr_reg_TetR-rel_C_sf"/>
</dbReference>
<dbReference type="OrthoDB" id="9795011at2"/>
<keyword evidence="1" id="KW-0805">Transcription regulation</keyword>
<dbReference type="PANTHER" id="PTHR30055">
    <property type="entry name" value="HTH-TYPE TRANSCRIPTIONAL REGULATOR RUTR"/>
    <property type="match status" value="1"/>
</dbReference>
<dbReference type="PROSITE" id="PS50977">
    <property type="entry name" value="HTH_TETR_2"/>
    <property type="match status" value="1"/>
</dbReference>
<keyword evidence="3" id="KW-0804">Transcription</keyword>
<dbReference type="InterPro" id="IPR049445">
    <property type="entry name" value="TetR_SbtR-like_C"/>
</dbReference>
<dbReference type="InterPro" id="IPR050109">
    <property type="entry name" value="HTH-type_TetR-like_transc_reg"/>
</dbReference>
<dbReference type="GO" id="GO:0003700">
    <property type="term" value="F:DNA-binding transcription factor activity"/>
    <property type="evidence" value="ECO:0007669"/>
    <property type="project" value="TreeGrafter"/>
</dbReference>
<dbReference type="SUPFAM" id="SSF46689">
    <property type="entry name" value="Homeodomain-like"/>
    <property type="match status" value="1"/>
</dbReference>
<dbReference type="Pfam" id="PF21597">
    <property type="entry name" value="TetR_C_43"/>
    <property type="match status" value="1"/>
</dbReference>
<evidence type="ECO:0000256" key="4">
    <source>
        <dbReference type="PROSITE-ProRule" id="PRU00335"/>
    </source>
</evidence>
<dbReference type="InterPro" id="IPR001647">
    <property type="entry name" value="HTH_TetR"/>
</dbReference>
<gene>
    <name evidence="6" type="ordered locus">Caul_0435</name>
</gene>
<protein>
    <submittedName>
        <fullName evidence="6">Transcriptional regulator, TetR family</fullName>
    </submittedName>
</protein>
<evidence type="ECO:0000256" key="1">
    <source>
        <dbReference type="ARBA" id="ARBA00023015"/>
    </source>
</evidence>
<dbReference type="PRINTS" id="PR00455">
    <property type="entry name" value="HTHTETR"/>
</dbReference>
<dbReference type="GO" id="GO:0000976">
    <property type="term" value="F:transcription cis-regulatory region binding"/>
    <property type="evidence" value="ECO:0007669"/>
    <property type="project" value="TreeGrafter"/>
</dbReference>
<evidence type="ECO:0000256" key="2">
    <source>
        <dbReference type="ARBA" id="ARBA00023125"/>
    </source>
</evidence>
<feature type="DNA-binding region" description="H-T-H motif" evidence="4">
    <location>
        <begin position="28"/>
        <end position="47"/>
    </location>
</feature>
<organism evidence="6">
    <name type="scientific">Caulobacter sp. (strain K31)</name>
    <dbReference type="NCBI Taxonomy" id="366602"/>
    <lineage>
        <taxon>Bacteria</taxon>
        <taxon>Pseudomonadati</taxon>
        <taxon>Pseudomonadota</taxon>
        <taxon>Alphaproteobacteria</taxon>
        <taxon>Caulobacterales</taxon>
        <taxon>Caulobacteraceae</taxon>
        <taxon>Caulobacter</taxon>
    </lineage>
</organism>
<accession>B0T5L4</accession>
<dbReference type="SUPFAM" id="SSF48498">
    <property type="entry name" value="Tetracyclin repressor-like, C-terminal domain"/>
    <property type="match status" value="1"/>
</dbReference>
<name>B0T5L4_CAUSK</name>
<dbReference type="HOGENOM" id="CLU_069356_17_1_5"/>
<dbReference type="EMBL" id="CP000927">
    <property type="protein sequence ID" value="ABZ69572.1"/>
    <property type="molecule type" value="Genomic_DNA"/>
</dbReference>
<evidence type="ECO:0000256" key="3">
    <source>
        <dbReference type="ARBA" id="ARBA00023163"/>
    </source>
</evidence>
<evidence type="ECO:0000313" key="6">
    <source>
        <dbReference type="EMBL" id="ABZ69572.1"/>
    </source>
</evidence>
<proteinExistence type="predicted"/>
<sequence length="184" mass="19752">MRADARKNYDHLLVVAREVITERGADASLRDIARKAGVGLGTLYRHFPSREALLDALLRAGFDGLTVRASELEGSTSAQEALTSWLHEAVAVAHNYSGAIESMVAAIADPESALYASCHTMRAAGTHLLIRAQAEGKARADLDGTDLFALLGALAWLRDQPSLAPRADHLFEVIANAILVKDKP</sequence>
<keyword evidence="2 4" id="KW-0238">DNA-binding</keyword>
<dbReference type="PANTHER" id="PTHR30055:SF234">
    <property type="entry name" value="HTH-TYPE TRANSCRIPTIONAL REGULATOR BETI"/>
    <property type="match status" value="1"/>
</dbReference>
<feature type="domain" description="HTH tetR-type" evidence="5">
    <location>
        <begin position="6"/>
        <end position="65"/>
    </location>
</feature>
<dbReference type="eggNOG" id="COG1309">
    <property type="taxonomic scope" value="Bacteria"/>
</dbReference>
<evidence type="ECO:0000259" key="5">
    <source>
        <dbReference type="PROSITE" id="PS50977"/>
    </source>
</evidence>